<comment type="caution">
    <text evidence="3">The sequence shown here is derived from an EMBL/GenBank/DDBJ whole genome shotgun (WGS) entry which is preliminary data.</text>
</comment>
<dbReference type="Gene3D" id="3.40.50.2000">
    <property type="entry name" value="Glycogen Phosphorylase B"/>
    <property type="match status" value="2"/>
</dbReference>
<dbReference type="PANTHER" id="PTHR12526:SF630">
    <property type="entry name" value="GLYCOSYLTRANSFERASE"/>
    <property type="match status" value="1"/>
</dbReference>
<accession>A0AAP2DHZ8</accession>
<evidence type="ECO:0000259" key="2">
    <source>
        <dbReference type="Pfam" id="PF13439"/>
    </source>
</evidence>
<reference evidence="3 4" key="1">
    <citation type="submission" date="2021-05" db="EMBL/GenBank/DDBJ databases">
        <title>A Polyphasic approach of four new species of the genus Ohtaekwangia: Ohtaekwangia histidinii sp. nov., Ohtaekwangia cretensis sp. nov., Ohtaekwangia indiensis sp. nov., Ohtaekwangia reichenbachii sp. nov. from diverse environment.</title>
        <authorList>
            <person name="Octaviana S."/>
        </authorList>
    </citation>
    <scope>NUCLEOTIDE SEQUENCE [LARGE SCALE GENOMIC DNA]</scope>
    <source>
        <strain evidence="3 4">PWU4</strain>
    </source>
</reference>
<keyword evidence="4" id="KW-1185">Reference proteome</keyword>
<dbReference type="Pfam" id="PF00534">
    <property type="entry name" value="Glycos_transf_1"/>
    <property type="match status" value="1"/>
</dbReference>
<evidence type="ECO:0000313" key="3">
    <source>
        <dbReference type="EMBL" id="MBT1696495.1"/>
    </source>
</evidence>
<dbReference type="CDD" id="cd03801">
    <property type="entry name" value="GT4_PimA-like"/>
    <property type="match status" value="1"/>
</dbReference>
<dbReference type="Pfam" id="PF13439">
    <property type="entry name" value="Glyco_transf_4"/>
    <property type="match status" value="1"/>
</dbReference>
<evidence type="ECO:0000259" key="1">
    <source>
        <dbReference type="Pfam" id="PF00534"/>
    </source>
</evidence>
<dbReference type="GO" id="GO:0016757">
    <property type="term" value="F:glycosyltransferase activity"/>
    <property type="evidence" value="ECO:0007669"/>
    <property type="project" value="InterPro"/>
</dbReference>
<sequence length="347" mass="39599">MSRQLHAQFHFIFCIPSGSALKKYLSEKGMDYFTLPFLEISKRFSVLFYFPMLLYNAVRLSFIVSSRNVDVIHVNDLYNMTGIVVKILKPRIKLIYHVRLMHDSYVRSLYYVWVKLILRFADHVVCNSFAVRNGLHTDSQKVQVIYNLPPAEPRQTTNVAQDEATIRLLYLANFTPGKGHDLAVEAFAAALGSMPGSVKMIMSGGDLGKKNNVIYKQSIMEKARYLQVDSHISFTDFEPDVEKAMRNATIFLNFSESESFSMTCLEALTFGVPLIATDCGGPAELFENGKSGILVKNKDIEDMKQAILRLCQDKHLRETFAKNGREFVKSKFVLPEIIRKYITLYEN</sequence>
<dbReference type="Proteomes" id="UP001319200">
    <property type="component" value="Unassembled WGS sequence"/>
</dbReference>
<dbReference type="InterPro" id="IPR028098">
    <property type="entry name" value="Glyco_trans_4-like_N"/>
</dbReference>
<feature type="domain" description="Glycosyltransferase subfamily 4-like N-terminal" evidence="2">
    <location>
        <begin position="42"/>
        <end position="147"/>
    </location>
</feature>
<name>A0AAP2DHZ8_9BACT</name>
<feature type="domain" description="Glycosyl transferase family 1" evidence="1">
    <location>
        <begin position="162"/>
        <end position="326"/>
    </location>
</feature>
<protein>
    <submittedName>
        <fullName evidence="3">Glycosyltransferase family 4 protein</fullName>
    </submittedName>
</protein>
<proteinExistence type="predicted"/>
<dbReference type="SUPFAM" id="SSF53756">
    <property type="entry name" value="UDP-Glycosyltransferase/glycogen phosphorylase"/>
    <property type="match status" value="1"/>
</dbReference>
<organism evidence="3 4">
    <name type="scientific">Chryseosolibacter histidini</name>
    <dbReference type="NCBI Taxonomy" id="2782349"/>
    <lineage>
        <taxon>Bacteria</taxon>
        <taxon>Pseudomonadati</taxon>
        <taxon>Bacteroidota</taxon>
        <taxon>Cytophagia</taxon>
        <taxon>Cytophagales</taxon>
        <taxon>Chryseotaleaceae</taxon>
        <taxon>Chryseosolibacter</taxon>
    </lineage>
</organism>
<gene>
    <name evidence="3" type="ORF">KK083_06390</name>
</gene>
<dbReference type="InterPro" id="IPR001296">
    <property type="entry name" value="Glyco_trans_1"/>
</dbReference>
<dbReference type="PANTHER" id="PTHR12526">
    <property type="entry name" value="GLYCOSYLTRANSFERASE"/>
    <property type="match status" value="1"/>
</dbReference>
<dbReference type="EMBL" id="JAHESF010000005">
    <property type="protein sequence ID" value="MBT1696495.1"/>
    <property type="molecule type" value="Genomic_DNA"/>
</dbReference>
<evidence type="ECO:0000313" key="4">
    <source>
        <dbReference type="Proteomes" id="UP001319200"/>
    </source>
</evidence>
<dbReference type="AlphaFoldDB" id="A0AAP2DHZ8"/>